<feature type="domain" description="C3H1-type" evidence="6">
    <location>
        <begin position="672"/>
        <end position="694"/>
    </location>
</feature>
<feature type="repeat" description="TPR" evidence="4">
    <location>
        <begin position="71"/>
        <end position="104"/>
    </location>
</feature>
<dbReference type="PANTHER" id="PTHR14928:SF13">
    <property type="entry name" value="ZINC FINGER CCCH DOMAIN-CONTAINING PROTEIN 7A"/>
    <property type="match status" value="1"/>
</dbReference>
<dbReference type="Ensembl" id="ENSSGRT00000004682.1">
    <property type="protein sequence ID" value="ENSSGRP00000004316.1"/>
    <property type="gene ID" value="ENSSGRG00000001490.1"/>
</dbReference>
<feature type="zinc finger region" description="C3H1-type" evidence="5">
    <location>
        <begin position="672"/>
        <end position="694"/>
    </location>
</feature>
<feature type="zinc finger region" description="C3H1-type" evidence="5">
    <location>
        <begin position="536"/>
        <end position="564"/>
    </location>
</feature>
<evidence type="ECO:0000256" key="4">
    <source>
        <dbReference type="PROSITE-ProRule" id="PRU00339"/>
    </source>
</evidence>
<evidence type="ECO:0000259" key="6">
    <source>
        <dbReference type="PROSITE" id="PS50103"/>
    </source>
</evidence>
<dbReference type="SUPFAM" id="SSF90229">
    <property type="entry name" value="CCCH zinc finger"/>
    <property type="match status" value="1"/>
</dbReference>
<reference evidence="7" key="2">
    <citation type="submission" date="2025-09" db="UniProtKB">
        <authorList>
            <consortium name="Ensembl"/>
        </authorList>
    </citation>
    <scope>IDENTIFICATION</scope>
</reference>
<dbReference type="AlphaFoldDB" id="A0A672K188"/>
<dbReference type="InterPro" id="IPR000571">
    <property type="entry name" value="Znf_CCCH"/>
</dbReference>
<name>A0A672K188_SINGR</name>
<evidence type="ECO:0000256" key="2">
    <source>
        <dbReference type="ARBA" id="ARBA00022771"/>
    </source>
</evidence>
<feature type="zinc finger region" description="C3H1-type" evidence="5">
    <location>
        <begin position="405"/>
        <end position="427"/>
    </location>
</feature>
<dbReference type="PANTHER" id="PTHR14928">
    <property type="entry name" value="MICRO-RNA BINDING ZINC FINGER CCCH DOMAIN-CONTAINING PROTEIN 7"/>
    <property type="match status" value="1"/>
</dbReference>
<dbReference type="Pfam" id="PF12171">
    <property type="entry name" value="zf-C2H2_jaz"/>
    <property type="match status" value="1"/>
</dbReference>
<dbReference type="GO" id="GO:0008270">
    <property type="term" value="F:zinc ion binding"/>
    <property type="evidence" value="ECO:0007669"/>
    <property type="project" value="UniProtKB-KW"/>
</dbReference>
<reference evidence="7" key="1">
    <citation type="submission" date="2025-08" db="UniProtKB">
        <authorList>
            <consortium name="Ensembl"/>
        </authorList>
    </citation>
    <scope>IDENTIFICATION</scope>
</reference>
<proteinExistence type="predicted"/>
<dbReference type="Proteomes" id="UP000472262">
    <property type="component" value="Unassembled WGS sequence"/>
</dbReference>
<feature type="domain" description="C3H1-type" evidence="6">
    <location>
        <begin position="405"/>
        <end position="427"/>
    </location>
</feature>
<dbReference type="InterPro" id="IPR036855">
    <property type="entry name" value="Znf_CCCH_sf"/>
</dbReference>
<sequence>MSATGQDRSSRWQDIQKGLQFIHLVRNLFGEANDVFLEGEWARSVELYTESLNIAEYAESEDIIISQDLKEKLYANRAASYLNIGLHDQALEDSEKALQLNESNYRALYRKARCLKEMGRHQEAYEVVAKCSMGVPQDTRVIEMTQELAKMLGLKIRKAYVRSKVNNIDNCQYMQSVGGMVPVSMPLCSKAKPLVGFISPPVVPVETNNPEPVPMPIHMPLVNGTRPNDSYAVPDTHLDYDADIIGDDLDELLDRASPPESSLVSLRRTFWTLLLPCLMGQECQYLGHCTFAYCQEEIDVWTLERKGFICRESLCDPYGSKPKISLTVPKILQEHHGIFMFLCEVCFDHKPRIISKTNKDNPGLCSHPVTKHAFEEKKCLVHYLRDKTVRYSKIRPYIPYCQMDLCRHEVRYGCQREDFCFYAHSLIELKVWMMQSITHEGIVQESQKYWNMDAAVHAQELPPTLCRFGPANLKMQFVCAQCWRNGQVSEPDKNKKYCSAKARHPWSKDRRVVLVSSVERKKWTTVRPLPTKKPIPAQFDICLHVAAGKKCQYIGNCTFAHSTEERDLWTFMKDNNIADMEQLYEMWLQSQKPGWSEESSSATRENGKQIHMPTDYAEEVAGNHCWLCGKNCNSDKQWQQHITSEKHKERVFNSEDDQNCWQYRFPTGAFRVCERFLKGTCTEEELCKLAHGDEELKEWKDRREFLLMKLAKARKDHLIAPNDNDFGKYSFLLKDIK</sequence>
<dbReference type="SUPFAM" id="SSF48452">
    <property type="entry name" value="TPR-like"/>
    <property type="match status" value="1"/>
</dbReference>
<keyword evidence="8" id="KW-1185">Reference proteome</keyword>
<dbReference type="SMART" id="SM00356">
    <property type="entry name" value="ZnF_C3H1"/>
    <property type="match status" value="3"/>
</dbReference>
<organism evidence="7 8">
    <name type="scientific">Sinocyclocheilus grahami</name>
    <name type="common">Dianchi golden-line fish</name>
    <name type="synonym">Barbus grahami</name>
    <dbReference type="NCBI Taxonomy" id="75366"/>
    <lineage>
        <taxon>Eukaryota</taxon>
        <taxon>Metazoa</taxon>
        <taxon>Chordata</taxon>
        <taxon>Craniata</taxon>
        <taxon>Vertebrata</taxon>
        <taxon>Euteleostomi</taxon>
        <taxon>Actinopterygii</taxon>
        <taxon>Neopterygii</taxon>
        <taxon>Teleostei</taxon>
        <taxon>Ostariophysi</taxon>
        <taxon>Cypriniformes</taxon>
        <taxon>Cyprinidae</taxon>
        <taxon>Cyprininae</taxon>
        <taxon>Sinocyclocheilus</taxon>
    </lineage>
</organism>
<keyword evidence="3 5" id="KW-0862">Zinc</keyword>
<evidence type="ECO:0000256" key="5">
    <source>
        <dbReference type="PROSITE-ProRule" id="PRU00723"/>
    </source>
</evidence>
<dbReference type="SMART" id="SM00028">
    <property type="entry name" value="TPR"/>
    <property type="match status" value="2"/>
</dbReference>
<dbReference type="InterPro" id="IPR022755">
    <property type="entry name" value="Znf_C2H2_jaz"/>
</dbReference>
<evidence type="ECO:0000313" key="8">
    <source>
        <dbReference type="Proteomes" id="UP000472262"/>
    </source>
</evidence>
<feature type="domain" description="C3H1-type" evidence="6">
    <location>
        <begin position="536"/>
        <end position="564"/>
    </location>
</feature>
<keyword evidence="4" id="KW-0802">TPR repeat</keyword>
<dbReference type="SUPFAM" id="SSF57667">
    <property type="entry name" value="beta-beta-alpha zinc fingers"/>
    <property type="match status" value="1"/>
</dbReference>
<dbReference type="InterPro" id="IPR039691">
    <property type="entry name" value="ZC3H7A/B"/>
</dbReference>
<dbReference type="Pfam" id="PF14559">
    <property type="entry name" value="TPR_19"/>
    <property type="match status" value="1"/>
</dbReference>
<evidence type="ECO:0000256" key="3">
    <source>
        <dbReference type="ARBA" id="ARBA00022833"/>
    </source>
</evidence>
<dbReference type="InterPro" id="IPR036236">
    <property type="entry name" value="Znf_C2H2_sf"/>
</dbReference>
<dbReference type="InterPro" id="IPR019734">
    <property type="entry name" value="TPR_rpt"/>
</dbReference>
<dbReference type="InterPro" id="IPR011990">
    <property type="entry name" value="TPR-like_helical_dom_sf"/>
</dbReference>
<dbReference type="GO" id="GO:0035196">
    <property type="term" value="P:miRNA processing"/>
    <property type="evidence" value="ECO:0007669"/>
    <property type="project" value="TreeGrafter"/>
</dbReference>
<protein>
    <recommendedName>
        <fullName evidence="6">C3H1-type domain-containing protein</fullName>
    </recommendedName>
</protein>
<evidence type="ECO:0000256" key="1">
    <source>
        <dbReference type="ARBA" id="ARBA00022723"/>
    </source>
</evidence>
<dbReference type="Gene3D" id="1.25.40.10">
    <property type="entry name" value="Tetratricopeptide repeat domain"/>
    <property type="match status" value="1"/>
</dbReference>
<dbReference type="GO" id="GO:0035198">
    <property type="term" value="F:miRNA binding"/>
    <property type="evidence" value="ECO:0007669"/>
    <property type="project" value="InterPro"/>
</dbReference>
<keyword evidence="2 5" id="KW-0863">Zinc-finger</keyword>
<keyword evidence="1 5" id="KW-0479">Metal-binding</keyword>
<accession>A0A672K188</accession>
<gene>
    <name evidence="7" type="primary">zc3h7a</name>
</gene>
<dbReference type="PROSITE" id="PS50005">
    <property type="entry name" value="TPR"/>
    <property type="match status" value="1"/>
</dbReference>
<evidence type="ECO:0000313" key="7">
    <source>
        <dbReference type="Ensembl" id="ENSSGRP00000004316.1"/>
    </source>
</evidence>
<dbReference type="PROSITE" id="PS50103">
    <property type="entry name" value="ZF_C3H1"/>
    <property type="match status" value="3"/>
</dbReference>